<protein>
    <recommendedName>
        <fullName evidence="3">Small RNA 2'-O-methyltransferase</fullName>
        <ecNumber evidence="11">2.1.1.386</ecNumber>
    </recommendedName>
</protein>
<dbReference type="NCBIfam" id="TIGR04074">
    <property type="entry name" value="bacter_Hen1"/>
    <property type="match status" value="1"/>
</dbReference>
<evidence type="ECO:0000256" key="3">
    <source>
        <dbReference type="ARBA" id="ARBA00021330"/>
    </source>
</evidence>
<evidence type="ECO:0000256" key="10">
    <source>
        <dbReference type="ARBA" id="ARBA00023158"/>
    </source>
</evidence>
<dbReference type="GO" id="GO:0003723">
    <property type="term" value="F:RNA binding"/>
    <property type="evidence" value="ECO:0007669"/>
    <property type="project" value="UniProtKB-KW"/>
</dbReference>
<dbReference type="InterPro" id="IPR024026">
    <property type="entry name" value="3'-RNA_MeTfrase_Hen1_bac"/>
</dbReference>
<keyword evidence="8" id="KW-0460">Magnesium</keyword>
<dbReference type="InterPro" id="IPR038546">
    <property type="entry name" value="Hen1_N_sf"/>
</dbReference>
<proteinExistence type="inferred from homology"/>
<evidence type="ECO:0000256" key="11">
    <source>
        <dbReference type="ARBA" id="ARBA00035025"/>
    </source>
</evidence>
<dbReference type="PANTHER" id="PTHR21404:SF3">
    <property type="entry name" value="SMALL RNA 2'-O-METHYLTRANSFERASE"/>
    <property type="match status" value="1"/>
</dbReference>
<keyword evidence="10" id="KW-0943">RNA-mediated gene silencing</keyword>
<dbReference type="OrthoDB" id="626362at2"/>
<dbReference type="RefSeq" id="WP_130475803.1">
    <property type="nucleotide sequence ID" value="NZ_SFCC01000006.1"/>
</dbReference>
<dbReference type="CDD" id="cd02440">
    <property type="entry name" value="AdoMet_MTases"/>
    <property type="match status" value="1"/>
</dbReference>
<comment type="cofactor">
    <cofactor evidence="1">
        <name>Mg(2+)</name>
        <dbReference type="ChEBI" id="CHEBI:18420"/>
    </cofactor>
</comment>
<accession>A0A4Q7J7A6</accession>
<keyword evidence="5 14" id="KW-0808">Transferase</keyword>
<evidence type="ECO:0000256" key="1">
    <source>
        <dbReference type="ARBA" id="ARBA00001946"/>
    </source>
</evidence>
<gene>
    <name evidence="14" type="ORF">EWH70_14095</name>
</gene>
<comment type="caution">
    <text evidence="14">The sequence shown here is derived from an EMBL/GenBank/DDBJ whole genome shotgun (WGS) entry which is preliminary data.</text>
</comment>
<keyword evidence="6" id="KW-0949">S-adenosyl-L-methionine</keyword>
<comment type="catalytic activity">
    <reaction evidence="12">
        <text>small RNA 3'-end nucleotide + S-adenosyl-L-methionine = small RNA 3'-end 2'-O-methylnucleotide + S-adenosyl-L-homocysteine + H(+)</text>
        <dbReference type="Rhea" id="RHEA:37887"/>
        <dbReference type="Rhea" id="RHEA-COMP:10415"/>
        <dbReference type="Rhea" id="RHEA-COMP:10416"/>
        <dbReference type="ChEBI" id="CHEBI:15378"/>
        <dbReference type="ChEBI" id="CHEBI:57856"/>
        <dbReference type="ChEBI" id="CHEBI:59789"/>
        <dbReference type="ChEBI" id="CHEBI:74896"/>
        <dbReference type="ChEBI" id="CHEBI:74898"/>
        <dbReference type="EC" id="2.1.1.386"/>
    </reaction>
</comment>
<dbReference type="Pfam" id="PF13489">
    <property type="entry name" value="Methyltransf_23"/>
    <property type="match status" value="1"/>
</dbReference>
<dbReference type="InterPro" id="IPR029063">
    <property type="entry name" value="SAM-dependent_MTases_sf"/>
</dbReference>
<keyword evidence="7" id="KW-0479">Metal-binding</keyword>
<evidence type="ECO:0000313" key="14">
    <source>
        <dbReference type="EMBL" id="RZQ63550.1"/>
    </source>
</evidence>
<dbReference type="Gene3D" id="3.40.50.150">
    <property type="entry name" value="Vaccinia Virus protein VP39"/>
    <property type="match status" value="1"/>
</dbReference>
<dbReference type="EC" id="2.1.1.386" evidence="11"/>
<dbReference type="Gene3D" id="3.30.1610.20">
    <property type="entry name" value="Hen1, N-terminal domain"/>
    <property type="match status" value="1"/>
</dbReference>
<evidence type="ECO:0000256" key="6">
    <source>
        <dbReference type="ARBA" id="ARBA00022691"/>
    </source>
</evidence>
<dbReference type="SUPFAM" id="SSF53335">
    <property type="entry name" value="S-adenosyl-L-methionine-dependent methyltransferases"/>
    <property type="match status" value="1"/>
</dbReference>
<dbReference type="InterPro" id="IPR024740">
    <property type="entry name" value="Hen1_N"/>
</dbReference>
<evidence type="ECO:0000256" key="9">
    <source>
        <dbReference type="ARBA" id="ARBA00022884"/>
    </source>
</evidence>
<comment type="similarity">
    <text evidence="2">Belongs to the methyltransferase superfamily. HEN1 family.</text>
</comment>
<evidence type="ECO:0000256" key="12">
    <source>
        <dbReference type="ARBA" id="ARBA00048418"/>
    </source>
</evidence>
<dbReference type="InterPro" id="IPR026610">
    <property type="entry name" value="Hen1"/>
</dbReference>
<feature type="domain" description="Hen1 N-terminal" evidence="13">
    <location>
        <begin position="1"/>
        <end position="237"/>
    </location>
</feature>
<evidence type="ECO:0000256" key="4">
    <source>
        <dbReference type="ARBA" id="ARBA00022603"/>
    </source>
</evidence>
<dbReference type="Pfam" id="PF12623">
    <property type="entry name" value="Hen1_L"/>
    <property type="match status" value="1"/>
</dbReference>
<evidence type="ECO:0000256" key="7">
    <source>
        <dbReference type="ARBA" id="ARBA00022723"/>
    </source>
</evidence>
<keyword evidence="15" id="KW-1185">Reference proteome</keyword>
<dbReference type="EMBL" id="SFCC01000006">
    <property type="protein sequence ID" value="RZQ63550.1"/>
    <property type="molecule type" value="Genomic_DNA"/>
</dbReference>
<dbReference type="GO" id="GO:0090486">
    <property type="term" value="F:small RNA 2'-O-methyltransferase activity"/>
    <property type="evidence" value="ECO:0007669"/>
    <property type="project" value="UniProtKB-EC"/>
</dbReference>
<evidence type="ECO:0000256" key="5">
    <source>
        <dbReference type="ARBA" id="ARBA00022679"/>
    </source>
</evidence>
<dbReference type="PANTHER" id="PTHR21404">
    <property type="entry name" value="HEN1"/>
    <property type="match status" value="1"/>
</dbReference>
<evidence type="ECO:0000313" key="15">
    <source>
        <dbReference type="Proteomes" id="UP000292003"/>
    </source>
</evidence>
<name>A0A4Q7J7A6_9PSEU</name>
<evidence type="ECO:0000256" key="2">
    <source>
        <dbReference type="ARBA" id="ARBA00009026"/>
    </source>
</evidence>
<keyword evidence="4 14" id="KW-0489">Methyltransferase</keyword>
<dbReference type="Proteomes" id="UP000292003">
    <property type="component" value="Unassembled WGS sequence"/>
</dbReference>
<reference evidence="14 15" key="1">
    <citation type="submission" date="2019-02" db="EMBL/GenBank/DDBJ databases">
        <title>Draft genome sequence of Amycolatopsis sp. 8-3EHSu isolated from roots of Suaeda maritima.</title>
        <authorList>
            <person name="Duangmal K."/>
            <person name="Chantavorakit T."/>
        </authorList>
    </citation>
    <scope>NUCLEOTIDE SEQUENCE [LARGE SCALE GENOMIC DNA]</scope>
    <source>
        <strain evidence="14 15">8-3EHSu</strain>
    </source>
</reference>
<keyword evidence="9" id="KW-0694">RNA-binding</keyword>
<evidence type="ECO:0000259" key="13">
    <source>
        <dbReference type="Pfam" id="PF12623"/>
    </source>
</evidence>
<dbReference type="GO" id="GO:0031047">
    <property type="term" value="P:regulatory ncRNA-mediated gene silencing"/>
    <property type="evidence" value="ECO:0007669"/>
    <property type="project" value="UniProtKB-KW"/>
</dbReference>
<evidence type="ECO:0000256" key="8">
    <source>
        <dbReference type="ARBA" id="ARBA00022842"/>
    </source>
</evidence>
<dbReference type="GO" id="GO:0001510">
    <property type="term" value="P:RNA methylation"/>
    <property type="evidence" value="ECO:0007669"/>
    <property type="project" value="InterPro"/>
</dbReference>
<sequence>MLLTITTTHRPATDLGFLLFKHPERTRSVTLSAGRAHVFFPRATETECTAALQVEVDSVALVRGDRAQLTQYVNDRPYAAGSLLAVALRTAFGTAMKGRCDQRPELAETPLPLRIRVPSLTARGGADLTRRLFEPLGWQVTAIPVPLDPEFPEWGESRYVDLTLDGTLRLADALRHLYVLLPALDGGKHYWIGQDEADKLLRVGEGWLAAHPERELITHRYLVHRRPIVDYALERLAEASDLPDALAEPEITEAPDQPVPLAVQRQGSVLAVLRAAGARRVLDLGCGGGALLKVLMGEPSFTEIVGLDVSARALDVAERKLRLDRLPEHSRSRISLRQSALTYADPSLTGYDAAVLMEVIEHIDQERLPAMEHAVFGVARPGTVVVTTPNSEYNVRFEALPAGHFRHSDHRFEWTRAQFREWADGVATRRDYAVRYLPVGTDDPEVGSPTQLAVFTAKEVA</sequence>
<dbReference type="AlphaFoldDB" id="A0A4Q7J7A6"/>
<dbReference type="GO" id="GO:0046872">
    <property type="term" value="F:metal ion binding"/>
    <property type="evidence" value="ECO:0007669"/>
    <property type="project" value="UniProtKB-KW"/>
</dbReference>
<organism evidence="14 15">
    <name type="scientific">Amycolatopsis suaedae</name>
    <dbReference type="NCBI Taxonomy" id="2510978"/>
    <lineage>
        <taxon>Bacteria</taxon>
        <taxon>Bacillati</taxon>
        <taxon>Actinomycetota</taxon>
        <taxon>Actinomycetes</taxon>
        <taxon>Pseudonocardiales</taxon>
        <taxon>Pseudonocardiaceae</taxon>
        <taxon>Amycolatopsis</taxon>
    </lineage>
</organism>